<dbReference type="GO" id="GO:0140359">
    <property type="term" value="F:ABC-type transporter activity"/>
    <property type="evidence" value="ECO:0007669"/>
    <property type="project" value="InterPro"/>
</dbReference>
<reference evidence="10" key="1">
    <citation type="submission" date="2020-11" db="EMBL/GenBank/DDBJ databases">
        <title>Multidrug resistant novel bacterium Savagea serpentis sp. nov., isolated from the scats of a vine snake (Ahaetulla nasuta).</title>
        <authorList>
            <person name="Venkata Ramana V."/>
            <person name="Vikas Patil S."/>
            <person name="Yogita Lugani V."/>
        </authorList>
    </citation>
    <scope>NUCLEOTIDE SEQUENCE</scope>
    <source>
        <strain evidence="10">SN6</strain>
    </source>
</reference>
<dbReference type="GO" id="GO:0016887">
    <property type="term" value="F:ATP hydrolysis activity"/>
    <property type="evidence" value="ECO:0007669"/>
    <property type="project" value="InterPro"/>
</dbReference>
<evidence type="ECO:0000256" key="7">
    <source>
        <dbReference type="SAM" id="Phobius"/>
    </source>
</evidence>
<dbReference type="GO" id="GO:0005524">
    <property type="term" value="F:ATP binding"/>
    <property type="evidence" value="ECO:0007669"/>
    <property type="project" value="UniProtKB-KW"/>
</dbReference>
<dbReference type="EMBL" id="JADKPV010000005">
    <property type="protein sequence ID" value="MBF4501676.1"/>
    <property type="molecule type" value="Genomic_DNA"/>
</dbReference>
<feature type="transmembrane region" description="Helical" evidence="7">
    <location>
        <begin position="14"/>
        <end position="37"/>
    </location>
</feature>
<dbReference type="SUPFAM" id="SSF52540">
    <property type="entry name" value="P-loop containing nucleoside triphosphate hydrolases"/>
    <property type="match status" value="1"/>
</dbReference>
<comment type="caution">
    <text evidence="10">The sequence shown here is derived from an EMBL/GenBank/DDBJ whole genome shotgun (WGS) entry which is preliminary data.</text>
</comment>
<feature type="domain" description="ABC transmembrane type-1" evidence="9">
    <location>
        <begin position="16"/>
        <end position="298"/>
    </location>
</feature>
<gene>
    <name evidence="10" type="primary">cydD</name>
    <name evidence="10" type="ORF">IRY55_09900</name>
</gene>
<accession>A0A8J7G7B7</accession>
<dbReference type="InterPro" id="IPR014216">
    <property type="entry name" value="ABC_transptr_CydD"/>
</dbReference>
<dbReference type="Proteomes" id="UP000622653">
    <property type="component" value="Unassembled WGS sequence"/>
</dbReference>
<protein>
    <submittedName>
        <fullName evidence="10">Thiol reductant ABC exporter subunit CydD</fullName>
    </submittedName>
</protein>
<name>A0A8J7G7B7_9BACL</name>
<keyword evidence="2 7" id="KW-0812">Transmembrane</keyword>
<organism evidence="10 11">
    <name type="scientific">Savagea serpentis</name>
    <dbReference type="NCBI Taxonomy" id="2785297"/>
    <lineage>
        <taxon>Bacteria</taxon>
        <taxon>Bacillati</taxon>
        <taxon>Bacillota</taxon>
        <taxon>Bacilli</taxon>
        <taxon>Bacillales</taxon>
        <taxon>Caryophanaceae</taxon>
        <taxon>Savagea</taxon>
    </lineage>
</organism>
<dbReference type="RefSeq" id="WP_194563162.1">
    <property type="nucleotide sequence ID" value="NZ_JADKPV010000005.1"/>
</dbReference>
<keyword evidence="3" id="KW-0547">Nucleotide-binding</keyword>
<evidence type="ECO:0000313" key="11">
    <source>
        <dbReference type="Proteomes" id="UP000622653"/>
    </source>
</evidence>
<dbReference type="PROSITE" id="PS50929">
    <property type="entry name" value="ABC_TM1F"/>
    <property type="match status" value="1"/>
</dbReference>
<evidence type="ECO:0000256" key="4">
    <source>
        <dbReference type="ARBA" id="ARBA00022840"/>
    </source>
</evidence>
<evidence type="ECO:0000259" key="9">
    <source>
        <dbReference type="PROSITE" id="PS50929"/>
    </source>
</evidence>
<dbReference type="PROSITE" id="PS50893">
    <property type="entry name" value="ABC_TRANSPORTER_2"/>
    <property type="match status" value="1"/>
</dbReference>
<keyword evidence="5 7" id="KW-1133">Transmembrane helix</keyword>
<dbReference type="InterPro" id="IPR039421">
    <property type="entry name" value="Type_1_exporter"/>
</dbReference>
<feature type="transmembrane region" description="Helical" evidence="7">
    <location>
        <begin position="235"/>
        <end position="256"/>
    </location>
</feature>
<dbReference type="Pfam" id="PF00005">
    <property type="entry name" value="ABC_tran"/>
    <property type="match status" value="1"/>
</dbReference>
<dbReference type="SMART" id="SM00382">
    <property type="entry name" value="AAA"/>
    <property type="match status" value="1"/>
</dbReference>
<feature type="domain" description="ABC transporter" evidence="8">
    <location>
        <begin position="330"/>
        <end position="564"/>
    </location>
</feature>
<proteinExistence type="predicted"/>
<dbReference type="PANTHER" id="PTHR24221">
    <property type="entry name" value="ATP-BINDING CASSETTE SUB-FAMILY B"/>
    <property type="match status" value="1"/>
</dbReference>
<dbReference type="GO" id="GO:0034040">
    <property type="term" value="F:ATPase-coupled lipid transmembrane transporter activity"/>
    <property type="evidence" value="ECO:0007669"/>
    <property type="project" value="TreeGrafter"/>
</dbReference>
<keyword evidence="4" id="KW-0067">ATP-binding</keyword>
<comment type="subcellular location">
    <subcellularLocation>
        <location evidence="1">Cell membrane</location>
        <topology evidence="1">Multi-pass membrane protein</topology>
    </subcellularLocation>
</comment>
<dbReference type="Gene3D" id="3.40.50.300">
    <property type="entry name" value="P-loop containing nucleotide triphosphate hydrolases"/>
    <property type="match status" value="1"/>
</dbReference>
<dbReference type="InterPro" id="IPR003439">
    <property type="entry name" value="ABC_transporter-like_ATP-bd"/>
</dbReference>
<dbReference type="InterPro" id="IPR027417">
    <property type="entry name" value="P-loop_NTPase"/>
</dbReference>
<evidence type="ECO:0000313" key="10">
    <source>
        <dbReference type="EMBL" id="MBF4501676.1"/>
    </source>
</evidence>
<feature type="transmembrane region" description="Helical" evidence="7">
    <location>
        <begin position="49"/>
        <end position="69"/>
    </location>
</feature>
<dbReference type="GO" id="GO:0042883">
    <property type="term" value="P:cysteine transport"/>
    <property type="evidence" value="ECO:0007669"/>
    <property type="project" value="InterPro"/>
</dbReference>
<sequence length="571" mass="64463">MDKHLLQYEGSKKIMAIVGLLTVAQAVAIITQAIYLAKAITQMFHGEPFSVYMESFVLFFVAHLFRQLLQWAKERISYRFAIRVSEYERGRLIEKTFEIGPDIIGTHGSGNLITLALEGIPKYRKYVELFIPRFLSMALIPMILVVFILTQDVLSGVTLIIVMPILIVFLILIGLVSQKKVDEQMDSYRLLSRHFVDSLRGLVTLKFLGRSRSHERAIETVSNKYRIATNRALKYAFMSSFALDFFSSLSVALIAVELGMKLINGTILLEPALLVLILAPDYFLPVRELGNDFHATTDGKDAGEEIRKVLAMKAPEKSTEPMRIEEEGTFAFRGVSKYGDEGQLLLNDLHFTVGHQDKIGIVGLSGSGKSTLIRLLAGFTTFEEGQVQINNQSFSTLNNAEWHERLAYIPQHPTIFSTSVLNNLRFYEPDAPFEQVVQAAKTVGLYELIQSFPNQFEEKIGQGGRALSGGEEQRIALARTLLRQSDIMLFDEPTAHLDIETEHDIKEIIVPLLENHLVFFATHRMHWMKNMDRILVLDHGELVQFGTYEQLSQTEGKFREMLLASQKGGAA</sequence>
<dbReference type="SUPFAM" id="SSF90123">
    <property type="entry name" value="ABC transporter transmembrane region"/>
    <property type="match status" value="1"/>
</dbReference>
<dbReference type="PANTHER" id="PTHR24221:SF614">
    <property type="entry name" value="GLUTATHIONE_L-CYSTEINE TRANSPORT SYSTEM ATP-BINDING_PERMEASE PROTEIN CYDC"/>
    <property type="match status" value="1"/>
</dbReference>
<dbReference type="InterPro" id="IPR036640">
    <property type="entry name" value="ABC1_TM_sf"/>
</dbReference>
<evidence type="ECO:0000256" key="1">
    <source>
        <dbReference type="ARBA" id="ARBA00004651"/>
    </source>
</evidence>
<dbReference type="AlphaFoldDB" id="A0A8J7G7B7"/>
<evidence type="ECO:0000256" key="6">
    <source>
        <dbReference type="ARBA" id="ARBA00023136"/>
    </source>
</evidence>
<evidence type="ECO:0000256" key="2">
    <source>
        <dbReference type="ARBA" id="ARBA00022692"/>
    </source>
</evidence>
<evidence type="ECO:0000259" key="8">
    <source>
        <dbReference type="PROSITE" id="PS50893"/>
    </source>
</evidence>
<evidence type="ECO:0000256" key="5">
    <source>
        <dbReference type="ARBA" id="ARBA00022989"/>
    </source>
</evidence>
<dbReference type="Gene3D" id="1.20.1560.10">
    <property type="entry name" value="ABC transporter type 1, transmembrane domain"/>
    <property type="match status" value="1"/>
</dbReference>
<dbReference type="InterPro" id="IPR011527">
    <property type="entry name" value="ABC1_TM_dom"/>
</dbReference>
<feature type="transmembrane region" description="Helical" evidence="7">
    <location>
        <begin position="130"/>
        <end position="150"/>
    </location>
</feature>
<dbReference type="Pfam" id="PF00664">
    <property type="entry name" value="ABC_membrane"/>
    <property type="match status" value="1"/>
</dbReference>
<feature type="transmembrane region" description="Helical" evidence="7">
    <location>
        <begin position="156"/>
        <end position="176"/>
    </location>
</feature>
<keyword evidence="11" id="KW-1185">Reference proteome</keyword>
<dbReference type="NCBIfam" id="TIGR02857">
    <property type="entry name" value="CydD"/>
    <property type="match status" value="1"/>
</dbReference>
<dbReference type="CDD" id="cd18584">
    <property type="entry name" value="ABC_6TM_AarD_CydD"/>
    <property type="match status" value="1"/>
</dbReference>
<dbReference type="InterPro" id="IPR003593">
    <property type="entry name" value="AAA+_ATPase"/>
</dbReference>
<keyword evidence="6 7" id="KW-0472">Membrane</keyword>
<evidence type="ECO:0000256" key="3">
    <source>
        <dbReference type="ARBA" id="ARBA00022741"/>
    </source>
</evidence>
<dbReference type="GO" id="GO:0005886">
    <property type="term" value="C:plasma membrane"/>
    <property type="evidence" value="ECO:0007669"/>
    <property type="project" value="UniProtKB-SubCell"/>
</dbReference>